<proteinExistence type="predicted"/>
<keyword evidence="2 3" id="KW-0732">Signal</keyword>
<dbReference type="AlphaFoldDB" id="A0A3R9QHT0"/>
<dbReference type="OrthoDB" id="9769193at2"/>
<evidence type="ECO:0000313" key="6">
    <source>
        <dbReference type="Proteomes" id="UP000275076"/>
    </source>
</evidence>
<evidence type="ECO:0000259" key="4">
    <source>
        <dbReference type="Pfam" id="PF13407"/>
    </source>
</evidence>
<dbReference type="GO" id="GO:0030246">
    <property type="term" value="F:carbohydrate binding"/>
    <property type="evidence" value="ECO:0007669"/>
    <property type="project" value="TreeGrafter"/>
</dbReference>
<dbReference type="PROSITE" id="PS51257">
    <property type="entry name" value="PROKAR_LIPOPROTEIN"/>
    <property type="match status" value="1"/>
</dbReference>
<dbReference type="Proteomes" id="UP000275076">
    <property type="component" value="Unassembled WGS sequence"/>
</dbReference>
<dbReference type="RefSeq" id="WP_125560089.1">
    <property type="nucleotide sequence ID" value="NZ_RBVX01000033.1"/>
</dbReference>
<dbReference type="PANTHER" id="PTHR30036:SF1">
    <property type="entry name" value="D-XYLOSE-BINDING PERIPLASMIC PROTEIN"/>
    <property type="match status" value="1"/>
</dbReference>
<dbReference type="Gene3D" id="3.40.50.2300">
    <property type="match status" value="2"/>
</dbReference>
<dbReference type="InterPro" id="IPR050555">
    <property type="entry name" value="Bact_Solute-Bind_Prot2"/>
</dbReference>
<evidence type="ECO:0000256" key="2">
    <source>
        <dbReference type="ARBA" id="ARBA00022729"/>
    </source>
</evidence>
<protein>
    <submittedName>
        <fullName evidence="5">Sugar ABC transporter substrate-binding protein</fullName>
    </submittedName>
</protein>
<dbReference type="Pfam" id="PF13407">
    <property type="entry name" value="Peripla_BP_4"/>
    <property type="match status" value="1"/>
</dbReference>
<sequence>MMRFSIKSGFPILLAMLLSLITAACSSQESSSDTSEQSVEASDEKLRSNPDDIYVGFAIDTLREERWYRDKEAFEGAVEELGGQVKTLAANSDQDVQIQQAQLLINEGVDVLVVVPTDADASSEIVDIAHEAGVQVISYDRLIRGADVDYYLSFDNEKVGELQAQEIVDQVDEGEFAYVGGAESDNNATLFREGAMNVLEPYIDSGDIDLVYDTYTTGWDPGVARDELSSFIDSNDVNLDAVVAANDGTAGGAIEALGDQAGEVPVSGQDASLEGVRRVIEGTQTMTVYKSMDLIAQRAAEMAMDVGAGEEISTETTIDNGQGEIPTTLLEPITVTEDNVEETIIEEGHLTESEISDED</sequence>
<dbReference type="GO" id="GO:0030288">
    <property type="term" value="C:outer membrane-bounded periplasmic space"/>
    <property type="evidence" value="ECO:0007669"/>
    <property type="project" value="TreeGrafter"/>
</dbReference>
<reference evidence="5 6" key="1">
    <citation type="submission" date="2018-10" db="EMBL/GenBank/DDBJ databases">
        <title>Draft genome sequence of Bacillus salarius IM0101, isolated from a hypersaline soil in Inner Mongolia, China.</title>
        <authorList>
            <person name="Yamprayoonswat W."/>
            <person name="Boonvisut S."/>
            <person name="Jumpathong W."/>
            <person name="Sittihan S."/>
            <person name="Ruangsuj P."/>
            <person name="Wanthongcharoen S."/>
            <person name="Thongpramul N."/>
            <person name="Pimmason S."/>
            <person name="Yu B."/>
            <person name="Yasawong M."/>
        </authorList>
    </citation>
    <scope>NUCLEOTIDE SEQUENCE [LARGE SCALE GENOMIC DNA]</scope>
    <source>
        <strain evidence="5 6">IM0101</strain>
    </source>
</reference>
<evidence type="ECO:0000313" key="5">
    <source>
        <dbReference type="EMBL" id="RSL30689.1"/>
    </source>
</evidence>
<organism evidence="5 6">
    <name type="scientific">Salibacterium salarium</name>
    <dbReference type="NCBI Taxonomy" id="284579"/>
    <lineage>
        <taxon>Bacteria</taxon>
        <taxon>Bacillati</taxon>
        <taxon>Bacillota</taxon>
        <taxon>Bacilli</taxon>
        <taxon>Bacillales</taxon>
        <taxon>Bacillaceae</taxon>
    </lineage>
</organism>
<dbReference type="InterPro" id="IPR028082">
    <property type="entry name" value="Peripla_BP_I"/>
</dbReference>
<feature type="signal peptide" evidence="3">
    <location>
        <begin position="1"/>
        <end position="23"/>
    </location>
</feature>
<dbReference type="SUPFAM" id="SSF53822">
    <property type="entry name" value="Periplasmic binding protein-like I"/>
    <property type="match status" value="1"/>
</dbReference>
<evidence type="ECO:0000256" key="3">
    <source>
        <dbReference type="SAM" id="SignalP"/>
    </source>
</evidence>
<feature type="domain" description="Periplasmic binding protein" evidence="4">
    <location>
        <begin position="56"/>
        <end position="310"/>
    </location>
</feature>
<gene>
    <name evidence="5" type="ORF">D7Z54_24645</name>
</gene>
<comment type="subcellular location">
    <subcellularLocation>
        <location evidence="1">Cell envelope</location>
    </subcellularLocation>
</comment>
<dbReference type="InterPro" id="IPR025997">
    <property type="entry name" value="SBP_2_dom"/>
</dbReference>
<comment type="caution">
    <text evidence="5">The sequence shown here is derived from an EMBL/GenBank/DDBJ whole genome shotgun (WGS) entry which is preliminary data.</text>
</comment>
<feature type="chain" id="PRO_5038569129" evidence="3">
    <location>
        <begin position="24"/>
        <end position="359"/>
    </location>
</feature>
<evidence type="ECO:0000256" key="1">
    <source>
        <dbReference type="ARBA" id="ARBA00004196"/>
    </source>
</evidence>
<dbReference type="EMBL" id="RBVX01000033">
    <property type="protein sequence ID" value="RSL30689.1"/>
    <property type="molecule type" value="Genomic_DNA"/>
</dbReference>
<dbReference type="PANTHER" id="PTHR30036">
    <property type="entry name" value="D-XYLOSE-BINDING PERIPLASMIC PROTEIN"/>
    <property type="match status" value="1"/>
</dbReference>
<accession>A0A3R9QHT0</accession>
<keyword evidence="6" id="KW-1185">Reference proteome</keyword>
<name>A0A3R9QHT0_9BACI</name>